<evidence type="ECO:0008006" key="4">
    <source>
        <dbReference type="Google" id="ProtNLM"/>
    </source>
</evidence>
<proteinExistence type="predicted"/>
<evidence type="ECO:0000313" key="2">
    <source>
        <dbReference type="EMBL" id="CAK0853017.1"/>
    </source>
</evidence>
<dbReference type="Proteomes" id="UP001189429">
    <property type="component" value="Unassembled WGS sequence"/>
</dbReference>
<comment type="caution">
    <text evidence="2">The sequence shown here is derived from an EMBL/GenBank/DDBJ whole genome shotgun (WGS) entry which is preliminary data.</text>
</comment>
<feature type="compositionally biased region" description="Low complexity" evidence="1">
    <location>
        <begin position="191"/>
        <end position="223"/>
    </location>
</feature>
<organism evidence="2 3">
    <name type="scientific">Prorocentrum cordatum</name>
    <dbReference type="NCBI Taxonomy" id="2364126"/>
    <lineage>
        <taxon>Eukaryota</taxon>
        <taxon>Sar</taxon>
        <taxon>Alveolata</taxon>
        <taxon>Dinophyceae</taxon>
        <taxon>Prorocentrales</taxon>
        <taxon>Prorocentraceae</taxon>
        <taxon>Prorocentrum</taxon>
    </lineage>
</organism>
<accession>A0ABN9U5X0</accession>
<feature type="non-terminal residue" evidence="2">
    <location>
        <position position="367"/>
    </location>
</feature>
<name>A0ABN9U5X0_9DINO</name>
<protein>
    <recommendedName>
        <fullName evidence="4">Apple domain-containing protein</fullName>
    </recommendedName>
</protein>
<evidence type="ECO:0000256" key="1">
    <source>
        <dbReference type="SAM" id="MobiDB-lite"/>
    </source>
</evidence>
<gene>
    <name evidence="2" type="ORF">PCOR1329_LOCUS44630</name>
</gene>
<evidence type="ECO:0000313" key="3">
    <source>
        <dbReference type="Proteomes" id="UP001189429"/>
    </source>
</evidence>
<feature type="region of interest" description="Disordered" evidence="1">
    <location>
        <begin position="179"/>
        <end position="281"/>
    </location>
</feature>
<feature type="compositionally biased region" description="Low complexity" evidence="1">
    <location>
        <begin position="233"/>
        <end position="281"/>
    </location>
</feature>
<reference evidence="2" key="1">
    <citation type="submission" date="2023-10" db="EMBL/GenBank/DDBJ databases">
        <authorList>
            <person name="Chen Y."/>
            <person name="Shah S."/>
            <person name="Dougan E. K."/>
            <person name="Thang M."/>
            <person name="Chan C."/>
        </authorList>
    </citation>
    <scope>NUCLEOTIDE SEQUENCE [LARGE SCALE GENOMIC DNA]</scope>
</reference>
<sequence>MRLAAQAAAAMPCGQREVLSPRSADERQPILVRDVVSTVPGIGVRQIAVALSLGACCAMVAAFHGARSMGMHRHQRAGTEQLLIEVGGSVVYHTFDNKNAYAPFGAIDIDEDPEGVDVLDAKDCQDRCTLDQTCGCVTFKESKLKCWKRRECVVSKMTSPYNEGYTVFVKSVCRRASAAPHVATPSRTAQEASARGSPRPRASSGEGVRRAPPQAPRGQPLAGSEPANAGPLASAGASEDDAAAPGASVAAPGAGVAAGGEPTAAAPPAAEAAAPPPAAGGVPVGQPLKGGYTMYKDLNAFEPFGCTDITSNDDTTWGTEEECMAKCTADANCDCATYERATGGCWNRCNCVLAEMTSGYNEGFNLY</sequence>
<keyword evidence="3" id="KW-1185">Reference proteome</keyword>
<dbReference type="EMBL" id="CAUYUJ010015366">
    <property type="protein sequence ID" value="CAK0853017.1"/>
    <property type="molecule type" value="Genomic_DNA"/>
</dbReference>